<dbReference type="Pfam" id="PF10946">
    <property type="entry name" value="DUF2625"/>
    <property type="match status" value="1"/>
</dbReference>
<sequence>MYSLTELLDTDDPAWPEIEAVIAAAPYSVVVLDADTRRADLELLQVQVTTRSWLGAVVHRSGGLVLDHGWLRVLGSGSEQHLLASLGEINEGVAGRLVVAQDVLGGQFAWMPGPSGKPTIWYLAPDTLRWEDTARGYGDWLAAMISGAMNGFYEELRWPGWADEVAACRLDQAINVLPPLWTREGKDHNAVSRRPIPMSEAMSLIGAANTSP</sequence>
<dbReference type="Proteomes" id="UP001595912">
    <property type="component" value="Unassembled WGS sequence"/>
</dbReference>
<keyword evidence="2" id="KW-1185">Reference proteome</keyword>
<evidence type="ECO:0000313" key="1">
    <source>
        <dbReference type="EMBL" id="MFC5002629.1"/>
    </source>
</evidence>
<gene>
    <name evidence="1" type="ORF">ACFPIJ_32965</name>
</gene>
<dbReference type="RefSeq" id="WP_380120844.1">
    <property type="nucleotide sequence ID" value="NZ_JBHSIU010000041.1"/>
</dbReference>
<protein>
    <submittedName>
        <fullName evidence="1">DUF2625 family protein</fullName>
    </submittedName>
</protein>
<dbReference type="EMBL" id="JBHSIU010000041">
    <property type="protein sequence ID" value="MFC5002629.1"/>
    <property type="molecule type" value="Genomic_DNA"/>
</dbReference>
<proteinExistence type="predicted"/>
<accession>A0ABV9W2L1</accession>
<evidence type="ECO:0000313" key="2">
    <source>
        <dbReference type="Proteomes" id="UP001595912"/>
    </source>
</evidence>
<dbReference type="InterPro" id="IPR021239">
    <property type="entry name" value="DUF2625"/>
</dbReference>
<organism evidence="1 2">
    <name type="scientific">Dactylosporangium cerinum</name>
    <dbReference type="NCBI Taxonomy" id="1434730"/>
    <lineage>
        <taxon>Bacteria</taxon>
        <taxon>Bacillati</taxon>
        <taxon>Actinomycetota</taxon>
        <taxon>Actinomycetes</taxon>
        <taxon>Micromonosporales</taxon>
        <taxon>Micromonosporaceae</taxon>
        <taxon>Dactylosporangium</taxon>
    </lineage>
</organism>
<name>A0ABV9W2L1_9ACTN</name>
<comment type="caution">
    <text evidence="1">The sequence shown here is derived from an EMBL/GenBank/DDBJ whole genome shotgun (WGS) entry which is preliminary data.</text>
</comment>
<reference evidence="2" key="1">
    <citation type="journal article" date="2019" name="Int. J. Syst. Evol. Microbiol.">
        <title>The Global Catalogue of Microorganisms (GCM) 10K type strain sequencing project: providing services to taxonomists for standard genome sequencing and annotation.</title>
        <authorList>
            <consortium name="The Broad Institute Genomics Platform"/>
            <consortium name="The Broad Institute Genome Sequencing Center for Infectious Disease"/>
            <person name="Wu L."/>
            <person name="Ma J."/>
        </authorList>
    </citation>
    <scope>NUCLEOTIDE SEQUENCE [LARGE SCALE GENOMIC DNA]</scope>
    <source>
        <strain evidence="2">CGMCC 4.7152</strain>
    </source>
</reference>